<feature type="domain" description="Peptidase C39-like" evidence="1">
    <location>
        <begin position="49"/>
        <end position="216"/>
    </location>
</feature>
<dbReference type="EMBL" id="JAFLVR010000030">
    <property type="protein sequence ID" value="MBO0453234.1"/>
    <property type="molecule type" value="Genomic_DNA"/>
</dbReference>
<sequence>MLGDEMKKKRITILLIFIALISGGIYFAKEKNEITELLEPSQQKNKLVLDVPVESQFDGDALENGCEVTALSMLLQYYGYDTNKNELADKLDYQPLFTESGNHGNPHLGFVGDITGGDEAMGVAVEPIAKLAKEYVGDDYRVIAGEKASFNKIINVVASGKPVWIVATVDFQVPKDDDWLLWETDQGSMYVTPLIHSAVITGFDREKNIVYVNDPYGYQNREVDWSDMKKIYQESDQQSLYLEKN</sequence>
<dbReference type="InterPro" id="IPR039564">
    <property type="entry name" value="Peptidase_C39-like"/>
</dbReference>
<name>A0ABS3HIF3_9ENTE</name>
<evidence type="ECO:0000313" key="3">
    <source>
        <dbReference type="Proteomes" id="UP000664495"/>
    </source>
</evidence>
<dbReference type="InterPro" id="IPR016997">
    <property type="entry name" value="UCP032442"/>
</dbReference>
<comment type="caution">
    <text evidence="2">The sequence shown here is derived from an EMBL/GenBank/DDBJ whole genome shotgun (WGS) entry which is preliminary data.</text>
</comment>
<dbReference type="Gene3D" id="3.90.70.10">
    <property type="entry name" value="Cysteine proteinases"/>
    <property type="match status" value="1"/>
</dbReference>
<evidence type="ECO:0000259" key="1">
    <source>
        <dbReference type="Pfam" id="PF13529"/>
    </source>
</evidence>
<evidence type="ECO:0000313" key="2">
    <source>
        <dbReference type="EMBL" id="MBO0453234.1"/>
    </source>
</evidence>
<dbReference type="PIRSF" id="PIRSF032442">
    <property type="entry name" value="UCP032442"/>
    <property type="match status" value="1"/>
</dbReference>
<dbReference type="PANTHER" id="PTHR37806:SF1">
    <property type="entry name" value="PEPTIDASE C39-LIKE DOMAIN-CONTAINING PROTEIN"/>
    <property type="match status" value="1"/>
</dbReference>
<dbReference type="Pfam" id="PF13529">
    <property type="entry name" value="Peptidase_C39_2"/>
    <property type="match status" value="1"/>
</dbReference>
<protein>
    <submittedName>
        <fullName evidence="2">C39 family peptidase</fullName>
    </submittedName>
</protein>
<proteinExistence type="predicted"/>
<dbReference type="PANTHER" id="PTHR37806">
    <property type="entry name" value="LMO0724 PROTEIN"/>
    <property type="match status" value="1"/>
</dbReference>
<organism evidence="2 3">
    <name type="scientific">Candidatus Enterococcus murrayae</name>
    <dbReference type="NCBI Taxonomy" id="2815321"/>
    <lineage>
        <taxon>Bacteria</taxon>
        <taxon>Bacillati</taxon>
        <taxon>Bacillota</taxon>
        <taxon>Bacilli</taxon>
        <taxon>Lactobacillales</taxon>
        <taxon>Enterococcaceae</taxon>
        <taxon>Enterococcus</taxon>
    </lineage>
</organism>
<gene>
    <name evidence="2" type="ORF">JZO85_13190</name>
</gene>
<keyword evidence="3" id="KW-1185">Reference proteome</keyword>
<reference evidence="2 3" key="1">
    <citation type="submission" date="2021-03" db="EMBL/GenBank/DDBJ databases">
        <title>Enterococcal diversity collection.</title>
        <authorList>
            <person name="Gilmore M.S."/>
            <person name="Schwartzman J."/>
            <person name="Van Tyne D."/>
            <person name="Martin M."/>
            <person name="Earl A.M."/>
            <person name="Manson A.L."/>
            <person name="Straub T."/>
            <person name="Salamzade R."/>
            <person name="Saavedra J."/>
            <person name="Lebreton F."/>
            <person name="Prichula J."/>
            <person name="Schaufler K."/>
            <person name="Gaca A."/>
            <person name="Sgardioli B."/>
            <person name="Wagenaar J."/>
            <person name="Strong T."/>
        </authorList>
    </citation>
    <scope>NUCLEOTIDE SEQUENCE [LARGE SCALE GENOMIC DNA]</scope>
    <source>
        <strain evidence="2 3">MJM16</strain>
    </source>
</reference>
<accession>A0ABS3HIF3</accession>
<dbReference type="Proteomes" id="UP000664495">
    <property type="component" value="Unassembled WGS sequence"/>
</dbReference>